<feature type="region of interest" description="Disordered" evidence="7">
    <location>
        <begin position="220"/>
        <end position="245"/>
    </location>
</feature>
<dbReference type="PANTHER" id="PTHR12300:SF161">
    <property type="entry name" value="RECEPTOR EXPRESSION-ENHANCING PROTEIN"/>
    <property type="match status" value="1"/>
</dbReference>
<comment type="caution">
    <text evidence="6">Lacks conserved residue(s) required for the propagation of feature annotation.</text>
</comment>
<sequence>MPTTPTRHPSLSSFFLSHFYSKYPDFSFRDIHKQHITYTMAAHSEQIKNNFLNNPYAQQVCNIVNGQVSALDAELNRYPVLRQLEQQTKVPKAYGVIALGFSSVLLIFFNMFGLAQPISNLIGWALPAYLSIQAIESPQSNDDKQWLTYWVVFGSLNLVESMGLRAVLYWVPMYFVFKTLFTIWLMLPATRGAETLYFHFLRPMVGNVKSRSQASFGTTDPLAKDTGFNPAGTTAPSSFAHEKTL</sequence>
<evidence type="ECO:0000256" key="2">
    <source>
        <dbReference type="ARBA" id="ARBA00008573"/>
    </source>
</evidence>
<feature type="transmembrane region" description="Helical" evidence="6">
    <location>
        <begin position="167"/>
        <end position="187"/>
    </location>
</feature>
<evidence type="ECO:0000313" key="9">
    <source>
        <dbReference type="Proteomes" id="UP000054399"/>
    </source>
</evidence>
<gene>
    <name evidence="8" type="ORF">I308_103642</name>
</gene>
<dbReference type="PANTHER" id="PTHR12300">
    <property type="entry name" value="HVA22-LIKE PROTEINS"/>
    <property type="match status" value="1"/>
</dbReference>
<keyword evidence="3 6" id="KW-0812">Transmembrane</keyword>
<organism evidence="8 9">
    <name type="scientific">Cryptococcus tetragattii IND107</name>
    <dbReference type="NCBI Taxonomy" id="1296105"/>
    <lineage>
        <taxon>Eukaryota</taxon>
        <taxon>Fungi</taxon>
        <taxon>Dikarya</taxon>
        <taxon>Basidiomycota</taxon>
        <taxon>Agaricomycotina</taxon>
        <taxon>Tremellomycetes</taxon>
        <taxon>Tremellales</taxon>
        <taxon>Cryptococcaceae</taxon>
        <taxon>Cryptococcus</taxon>
        <taxon>Cryptococcus gattii species complex</taxon>
    </lineage>
</organism>
<dbReference type="EMBL" id="ATAM02000006">
    <property type="protein sequence ID" value="KAL0247570.1"/>
    <property type="molecule type" value="Genomic_DNA"/>
</dbReference>
<dbReference type="Proteomes" id="UP000054399">
    <property type="component" value="Unassembled WGS sequence"/>
</dbReference>
<evidence type="ECO:0000313" key="8">
    <source>
        <dbReference type="EMBL" id="KAL0247570.1"/>
    </source>
</evidence>
<reference evidence="8" key="2">
    <citation type="submission" date="2024-01" db="EMBL/GenBank/DDBJ databases">
        <title>Comparative genomics of Cryptococcus and Kwoniella reveals pathogenesis evolution and contrasting modes of karyotype evolution via chromosome fusion or intercentromeric recombination.</title>
        <authorList>
            <person name="Coelho M.A."/>
            <person name="David-Palma M."/>
            <person name="Shea T."/>
            <person name="Bowers K."/>
            <person name="Mcginley-Smith S."/>
            <person name="Mohammad A.W."/>
            <person name="Gnirke A."/>
            <person name="Yurkov A.M."/>
            <person name="Nowrousian M."/>
            <person name="Sun S."/>
            <person name="Cuomo C.A."/>
            <person name="Heitman J."/>
        </authorList>
    </citation>
    <scope>NUCLEOTIDE SEQUENCE</scope>
    <source>
        <strain evidence="8">IND107</strain>
    </source>
</reference>
<reference evidence="8" key="1">
    <citation type="submission" date="2015-01" db="EMBL/GenBank/DDBJ databases">
        <authorList>
            <consortium name="The Broad Institute Genomics Platform"/>
            <person name="Cuomo C."/>
            <person name="Litvintseva A."/>
            <person name="Chen Y."/>
            <person name="Heitman J."/>
            <person name="Sun S."/>
            <person name="Springer D."/>
            <person name="Dromer F."/>
            <person name="Young S."/>
            <person name="Zeng Q."/>
            <person name="Gargeya S."/>
            <person name="Abouelleil A."/>
            <person name="Alvarado L."/>
            <person name="Chapman S.B."/>
            <person name="Gainer-Dewar J."/>
            <person name="Goldberg J."/>
            <person name="Griggs A."/>
            <person name="Gujja S."/>
            <person name="Hansen M."/>
            <person name="Howarth C."/>
            <person name="Imamovic A."/>
            <person name="Larimer J."/>
            <person name="Murphy C."/>
            <person name="Naylor J."/>
            <person name="Pearson M."/>
            <person name="Priest M."/>
            <person name="Roberts A."/>
            <person name="Saif S."/>
            <person name="Shea T."/>
            <person name="Sykes S."/>
            <person name="Wortman J."/>
            <person name="Nusbaum C."/>
            <person name="Birren B."/>
        </authorList>
    </citation>
    <scope>NUCLEOTIDE SEQUENCE</scope>
    <source>
        <strain evidence="8">IND107</strain>
    </source>
</reference>
<dbReference type="InterPro" id="IPR004345">
    <property type="entry name" value="TB2_DP1_HVA22"/>
</dbReference>
<dbReference type="RefSeq" id="XP_066613531.1">
    <property type="nucleotide sequence ID" value="XM_066758129.1"/>
</dbReference>
<name>A0ABR3BRC5_9TREE</name>
<keyword evidence="4 6" id="KW-1133">Transmembrane helix</keyword>
<dbReference type="Pfam" id="PF03134">
    <property type="entry name" value="TB2_DP1_HVA22"/>
    <property type="match status" value="1"/>
</dbReference>
<accession>A0ABR3BRC5</accession>
<evidence type="ECO:0000256" key="7">
    <source>
        <dbReference type="SAM" id="MobiDB-lite"/>
    </source>
</evidence>
<comment type="similarity">
    <text evidence="2 6">Belongs to the DP1 family.</text>
</comment>
<evidence type="ECO:0000256" key="4">
    <source>
        <dbReference type="ARBA" id="ARBA00022989"/>
    </source>
</evidence>
<keyword evidence="5 6" id="KW-0472">Membrane</keyword>
<feature type="transmembrane region" description="Helical" evidence="6">
    <location>
        <begin position="93"/>
        <end position="115"/>
    </location>
</feature>
<comment type="caution">
    <text evidence="8">The sequence shown here is derived from an EMBL/GenBank/DDBJ whole genome shotgun (WGS) entry which is preliminary data.</text>
</comment>
<comment type="subcellular location">
    <subcellularLocation>
        <location evidence="1 6">Membrane</location>
        <topology evidence="1 6">Multi-pass membrane protein</topology>
    </subcellularLocation>
</comment>
<protein>
    <recommendedName>
        <fullName evidence="6">Protein YOP1</fullName>
    </recommendedName>
</protein>
<evidence type="ECO:0000256" key="5">
    <source>
        <dbReference type="ARBA" id="ARBA00023136"/>
    </source>
</evidence>
<dbReference type="GeneID" id="91990498"/>
<evidence type="ECO:0000256" key="1">
    <source>
        <dbReference type="ARBA" id="ARBA00004141"/>
    </source>
</evidence>
<evidence type="ECO:0000256" key="6">
    <source>
        <dbReference type="RuleBase" id="RU362006"/>
    </source>
</evidence>
<evidence type="ECO:0000256" key="3">
    <source>
        <dbReference type="ARBA" id="ARBA00022692"/>
    </source>
</evidence>
<keyword evidence="9" id="KW-1185">Reference proteome</keyword>
<proteinExistence type="inferred from homology"/>